<feature type="domain" description="Reverse transcriptase" evidence="3">
    <location>
        <begin position="1"/>
        <end position="61"/>
    </location>
</feature>
<evidence type="ECO:0000313" key="4">
    <source>
        <dbReference type="EMBL" id="KAL0179853.1"/>
    </source>
</evidence>
<evidence type="ECO:0000313" key="5">
    <source>
        <dbReference type="Proteomes" id="UP001529510"/>
    </source>
</evidence>
<dbReference type="Proteomes" id="UP001529510">
    <property type="component" value="Unassembled WGS sequence"/>
</dbReference>
<evidence type="ECO:0000256" key="1">
    <source>
        <dbReference type="ARBA" id="ARBA00010879"/>
    </source>
</evidence>
<dbReference type="GO" id="GO:0004523">
    <property type="term" value="F:RNA-DNA hybrid ribonuclease activity"/>
    <property type="evidence" value="ECO:0007669"/>
    <property type="project" value="UniProtKB-EC"/>
</dbReference>
<proteinExistence type="inferred from homology"/>
<evidence type="ECO:0000256" key="2">
    <source>
        <dbReference type="ARBA" id="ARBA00012180"/>
    </source>
</evidence>
<sequence>QKGIRILNYLDDWLNLAQLEDELLSHRSFLLSHLDCLGLRVNFAKSALSPSQRISFLGAVLDTNEGSSHARTCTGHSAARGLVQNRSLSSSQGFSEDAGPHGLCVCSAPAGPASNAASSALAETENSVPCLVSQMPSCQGRPGLRSSPSSLEGPSVDGAGCTPGHCLQKEGGLDRCFQL</sequence>
<keyword evidence="5" id="KW-1185">Reference proteome</keyword>
<dbReference type="InterPro" id="IPR043502">
    <property type="entry name" value="DNA/RNA_pol_sf"/>
</dbReference>
<name>A0ABD0Q2H7_CIRMR</name>
<dbReference type="EMBL" id="JAMKFB020000012">
    <property type="protein sequence ID" value="KAL0179853.1"/>
    <property type="molecule type" value="Genomic_DNA"/>
</dbReference>
<feature type="non-terminal residue" evidence="4">
    <location>
        <position position="1"/>
    </location>
</feature>
<protein>
    <recommendedName>
        <fullName evidence="2">ribonuclease H</fullName>
        <ecNumber evidence="2">3.1.26.4</ecNumber>
    </recommendedName>
</protein>
<dbReference type="EC" id="3.1.26.4" evidence="2"/>
<dbReference type="PANTHER" id="PTHR33050">
    <property type="entry name" value="REVERSE TRANSCRIPTASE DOMAIN-CONTAINING PROTEIN"/>
    <property type="match status" value="1"/>
</dbReference>
<dbReference type="InterPro" id="IPR052055">
    <property type="entry name" value="Hepadnavirus_pol/RT"/>
</dbReference>
<dbReference type="PROSITE" id="PS50878">
    <property type="entry name" value="RT_POL"/>
    <property type="match status" value="1"/>
</dbReference>
<comment type="similarity">
    <text evidence="1">Belongs to the beta type-B retroviral polymerase family. HERV class-II K(HML-2) pol subfamily.</text>
</comment>
<dbReference type="AlphaFoldDB" id="A0ABD0Q2H7"/>
<accession>A0ABD0Q2H7</accession>
<evidence type="ECO:0000259" key="3">
    <source>
        <dbReference type="PROSITE" id="PS50878"/>
    </source>
</evidence>
<gene>
    <name evidence="4" type="ORF">M9458_025295</name>
</gene>
<dbReference type="InterPro" id="IPR043128">
    <property type="entry name" value="Rev_trsase/Diguanyl_cyclase"/>
</dbReference>
<dbReference type="SUPFAM" id="SSF56672">
    <property type="entry name" value="DNA/RNA polymerases"/>
    <property type="match status" value="1"/>
</dbReference>
<dbReference type="InterPro" id="IPR000477">
    <property type="entry name" value="RT_dom"/>
</dbReference>
<feature type="non-terminal residue" evidence="4">
    <location>
        <position position="179"/>
    </location>
</feature>
<comment type="caution">
    <text evidence="4">The sequence shown here is derived from an EMBL/GenBank/DDBJ whole genome shotgun (WGS) entry which is preliminary data.</text>
</comment>
<dbReference type="Gene3D" id="3.30.70.270">
    <property type="match status" value="1"/>
</dbReference>
<organism evidence="4 5">
    <name type="scientific">Cirrhinus mrigala</name>
    <name type="common">Mrigala</name>
    <dbReference type="NCBI Taxonomy" id="683832"/>
    <lineage>
        <taxon>Eukaryota</taxon>
        <taxon>Metazoa</taxon>
        <taxon>Chordata</taxon>
        <taxon>Craniata</taxon>
        <taxon>Vertebrata</taxon>
        <taxon>Euteleostomi</taxon>
        <taxon>Actinopterygii</taxon>
        <taxon>Neopterygii</taxon>
        <taxon>Teleostei</taxon>
        <taxon>Ostariophysi</taxon>
        <taxon>Cypriniformes</taxon>
        <taxon>Cyprinidae</taxon>
        <taxon>Labeoninae</taxon>
        <taxon>Labeonini</taxon>
        <taxon>Cirrhinus</taxon>
    </lineage>
</organism>
<dbReference type="PANTHER" id="PTHR33050:SF7">
    <property type="entry name" value="RIBONUCLEASE H"/>
    <property type="match status" value="1"/>
</dbReference>
<reference evidence="4 5" key="1">
    <citation type="submission" date="2024-05" db="EMBL/GenBank/DDBJ databases">
        <title>Genome sequencing and assembly of Indian major carp, Cirrhinus mrigala (Hamilton, 1822).</title>
        <authorList>
            <person name="Mohindra V."/>
            <person name="Chowdhury L.M."/>
            <person name="Lal K."/>
            <person name="Jena J.K."/>
        </authorList>
    </citation>
    <scope>NUCLEOTIDE SEQUENCE [LARGE SCALE GENOMIC DNA]</scope>
    <source>
        <strain evidence="4">CM1030</strain>
        <tissue evidence="4">Blood</tissue>
    </source>
</reference>